<accession>A0A0B6YJT5</accession>
<protein>
    <submittedName>
        <fullName evidence="1">Uncharacterized protein</fullName>
    </submittedName>
</protein>
<reference evidence="1" key="1">
    <citation type="submission" date="2014-12" db="EMBL/GenBank/DDBJ databases">
        <title>Insight into the proteome of Arion vulgaris.</title>
        <authorList>
            <person name="Aradska J."/>
            <person name="Bulat T."/>
            <person name="Smidak R."/>
            <person name="Sarate P."/>
            <person name="Gangsoo J."/>
            <person name="Sialana F."/>
            <person name="Bilban M."/>
            <person name="Lubec G."/>
        </authorList>
    </citation>
    <scope>NUCLEOTIDE SEQUENCE</scope>
    <source>
        <tissue evidence="1">Skin</tissue>
    </source>
</reference>
<name>A0A0B6YJT5_9EUPU</name>
<dbReference type="AlphaFoldDB" id="A0A0B6YJT5"/>
<organism evidence="1">
    <name type="scientific">Arion vulgaris</name>
    <dbReference type="NCBI Taxonomy" id="1028688"/>
    <lineage>
        <taxon>Eukaryota</taxon>
        <taxon>Metazoa</taxon>
        <taxon>Spiralia</taxon>
        <taxon>Lophotrochozoa</taxon>
        <taxon>Mollusca</taxon>
        <taxon>Gastropoda</taxon>
        <taxon>Heterobranchia</taxon>
        <taxon>Euthyneura</taxon>
        <taxon>Panpulmonata</taxon>
        <taxon>Eupulmonata</taxon>
        <taxon>Stylommatophora</taxon>
        <taxon>Helicina</taxon>
        <taxon>Arionoidea</taxon>
        <taxon>Arionidae</taxon>
        <taxon>Arion</taxon>
    </lineage>
</organism>
<feature type="non-terminal residue" evidence="1">
    <location>
        <position position="1"/>
    </location>
</feature>
<dbReference type="EMBL" id="HACG01008935">
    <property type="protein sequence ID" value="CEK55800.1"/>
    <property type="molecule type" value="Transcribed_RNA"/>
</dbReference>
<feature type="non-terminal residue" evidence="1">
    <location>
        <position position="68"/>
    </location>
</feature>
<proteinExistence type="predicted"/>
<sequence>NPCQHDLTSKTTRHYLPLKDQIQSIIAAANNTASMLQRYRDAMKTVLTLHETGILDSPLENIPGLPLG</sequence>
<evidence type="ECO:0000313" key="1">
    <source>
        <dbReference type="EMBL" id="CEK55800.1"/>
    </source>
</evidence>
<gene>
    <name evidence="1" type="primary">ORF26083</name>
</gene>